<proteinExistence type="predicted"/>
<name>A0AAD5YNR1_9APHY</name>
<evidence type="ECO:0008006" key="4">
    <source>
        <dbReference type="Google" id="ProtNLM"/>
    </source>
</evidence>
<dbReference type="Proteomes" id="UP001212997">
    <property type="component" value="Unassembled WGS sequence"/>
</dbReference>
<feature type="signal peptide" evidence="1">
    <location>
        <begin position="1"/>
        <end position="21"/>
    </location>
</feature>
<gene>
    <name evidence="2" type="ORF">NLI96_g675</name>
</gene>
<comment type="caution">
    <text evidence="2">The sequence shown here is derived from an EMBL/GenBank/DDBJ whole genome shotgun (WGS) entry which is preliminary data.</text>
</comment>
<dbReference type="AlphaFoldDB" id="A0AAD5YNR1"/>
<keyword evidence="3" id="KW-1185">Reference proteome</keyword>
<keyword evidence="1" id="KW-0732">Signal</keyword>
<dbReference type="EMBL" id="JANAWD010000011">
    <property type="protein sequence ID" value="KAJ3491535.1"/>
    <property type="molecule type" value="Genomic_DNA"/>
</dbReference>
<protein>
    <recommendedName>
        <fullName evidence="4">Secreted protein</fullName>
    </recommendedName>
</protein>
<accession>A0AAD5YNR1</accession>
<feature type="chain" id="PRO_5041899246" description="Secreted protein" evidence="1">
    <location>
        <begin position="22"/>
        <end position="103"/>
    </location>
</feature>
<sequence length="103" mass="11590">MTKMFQSSDGVAAIAISLVLATRCQQHTDGGDWDTPTMKNAQETRLSVVAEDEQGVIDRQRGRWGGLEEVGNRRKVLGRSERRRGVFRIAGEFRRLWSGLLDT</sequence>
<evidence type="ECO:0000313" key="3">
    <source>
        <dbReference type="Proteomes" id="UP001212997"/>
    </source>
</evidence>
<reference evidence="2" key="1">
    <citation type="submission" date="2022-07" db="EMBL/GenBank/DDBJ databases">
        <title>Genome Sequence of Physisporinus lineatus.</title>
        <authorList>
            <person name="Buettner E."/>
        </authorList>
    </citation>
    <scope>NUCLEOTIDE SEQUENCE</scope>
    <source>
        <strain evidence="2">VT162</strain>
    </source>
</reference>
<evidence type="ECO:0000313" key="2">
    <source>
        <dbReference type="EMBL" id="KAJ3491535.1"/>
    </source>
</evidence>
<organism evidence="2 3">
    <name type="scientific">Meripilus lineatus</name>
    <dbReference type="NCBI Taxonomy" id="2056292"/>
    <lineage>
        <taxon>Eukaryota</taxon>
        <taxon>Fungi</taxon>
        <taxon>Dikarya</taxon>
        <taxon>Basidiomycota</taxon>
        <taxon>Agaricomycotina</taxon>
        <taxon>Agaricomycetes</taxon>
        <taxon>Polyporales</taxon>
        <taxon>Meripilaceae</taxon>
        <taxon>Meripilus</taxon>
    </lineage>
</organism>
<evidence type="ECO:0000256" key="1">
    <source>
        <dbReference type="SAM" id="SignalP"/>
    </source>
</evidence>